<organism evidence="1 2">
    <name type="scientific">Candidatus Methanoperedens nitratireducens</name>
    <dbReference type="NCBI Taxonomy" id="1392998"/>
    <lineage>
        <taxon>Archaea</taxon>
        <taxon>Methanobacteriati</taxon>
        <taxon>Methanobacteriota</taxon>
        <taxon>Stenosarchaea group</taxon>
        <taxon>Methanomicrobia</taxon>
        <taxon>Methanosarcinales</taxon>
        <taxon>ANME-2 cluster</taxon>
        <taxon>Candidatus Methanoperedentaceae</taxon>
        <taxon>Candidatus Methanoperedens</taxon>
    </lineage>
</organism>
<sequence>MRFEDSDKKYIFPAYFFESAREKNRFWTRCKSPGSVIMAELIEIRKEVVLFTVDMEKNTEET</sequence>
<name>A0A0P8A3Q2_9EURY</name>
<accession>A0A0P8A3Q2</accession>
<dbReference type="Proteomes" id="UP000050360">
    <property type="component" value="Unassembled WGS sequence"/>
</dbReference>
<evidence type="ECO:0000313" key="1">
    <source>
        <dbReference type="EMBL" id="KPQ40989.1"/>
    </source>
</evidence>
<dbReference type="AlphaFoldDB" id="A0A0P8A3Q2"/>
<gene>
    <name evidence="1" type="ORF">MPEBLZ_04463</name>
</gene>
<reference evidence="1 2" key="1">
    <citation type="submission" date="2015-09" db="EMBL/GenBank/DDBJ databases">
        <title>A metagenomics-based metabolic model of nitrate-dependent anaerobic oxidation of methane by Methanoperedens-like archaea.</title>
        <authorList>
            <person name="Arshad A."/>
            <person name="Speth D.R."/>
            <person name="De Graaf R.M."/>
            <person name="Op Den Camp H.J."/>
            <person name="Jetten M.S."/>
            <person name="Welte C.U."/>
        </authorList>
    </citation>
    <scope>NUCLEOTIDE SEQUENCE [LARGE SCALE GENOMIC DNA]</scope>
</reference>
<proteinExistence type="predicted"/>
<comment type="caution">
    <text evidence="1">The sequence shown here is derived from an EMBL/GenBank/DDBJ whole genome shotgun (WGS) entry which is preliminary data.</text>
</comment>
<dbReference type="EMBL" id="LKCM01000470">
    <property type="protein sequence ID" value="KPQ40989.1"/>
    <property type="molecule type" value="Genomic_DNA"/>
</dbReference>
<protein>
    <submittedName>
        <fullName evidence="1">Uncharacterized protein</fullName>
    </submittedName>
</protein>
<evidence type="ECO:0000313" key="2">
    <source>
        <dbReference type="Proteomes" id="UP000050360"/>
    </source>
</evidence>